<evidence type="ECO:0000256" key="1">
    <source>
        <dbReference type="SAM" id="Phobius"/>
    </source>
</evidence>
<gene>
    <name evidence="2" type="ORF">RM844_26030</name>
</gene>
<name>A0ABU2JXM4_9ACTN</name>
<dbReference type="EMBL" id="JAVREO010000019">
    <property type="protein sequence ID" value="MDT0269748.1"/>
    <property type="molecule type" value="Genomic_DNA"/>
</dbReference>
<protein>
    <submittedName>
        <fullName evidence="2">Uncharacterized protein</fullName>
    </submittedName>
</protein>
<evidence type="ECO:0000313" key="3">
    <source>
        <dbReference type="Proteomes" id="UP001183410"/>
    </source>
</evidence>
<keyword evidence="1" id="KW-1133">Transmembrane helix</keyword>
<feature type="transmembrane region" description="Helical" evidence="1">
    <location>
        <begin position="166"/>
        <end position="185"/>
    </location>
</feature>
<accession>A0ABU2JXM4</accession>
<feature type="transmembrane region" description="Helical" evidence="1">
    <location>
        <begin position="20"/>
        <end position="41"/>
    </location>
</feature>
<keyword evidence="3" id="KW-1185">Reference proteome</keyword>
<evidence type="ECO:0000313" key="2">
    <source>
        <dbReference type="EMBL" id="MDT0269748.1"/>
    </source>
</evidence>
<keyword evidence="1" id="KW-0812">Transmembrane</keyword>
<keyword evidence="1" id="KW-0472">Membrane</keyword>
<proteinExistence type="predicted"/>
<dbReference type="Proteomes" id="UP001183410">
    <property type="component" value="Unassembled WGS sequence"/>
</dbReference>
<dbReference type="RefSeq" id="WP_311669827.1">
    <property type="nucleotide sequence ID" value="NZ_JAVREO010000019.1"/>
</dbReference>
<feature type="transmembrane region" description="Helical" evidence="1">
    <location>
        <begin position="47"/>
        <end position="66"/>
    </location>
</feature>
<reference evidence="3" key="1">
    <citation type="submission" date="2023-07" db="EMBL/GenBank/DDBJ databases">
        <title>30 novel species of actinomycetes from the DSMZ collection.</title>
        <authorList>
            <person name="Nouioui I."/>
        </authorList>
    </citation>
    <scope>NUCLEOTIDE SEQUENCE [LARGE SCALE GENOMIC DNA]</scope>
    <source>
        <strain evidence="3">DSM 44915</strain>
    </source>
</reference>
<sequence length="346" mass="36831">MTARDSGERGGRRAPGIGAAPGAVPGYAALAAVAAAGAAFAHREGLGWLRLCGLALLAAALWRLVWHARARLTGSAALLRVGLPLAEARPLPWHHIRLITVDFRGPELLTLDGERLRLPAPRGHLTVSPRRFDAAVEALRAAVPTAEAARIAVSSPPAGRWTGRRLLARWAAVLLSVAVLGGWAVSRDEPWHAPWWPGSATLSALPDPCAVGEASVEPLALTWEEPRPTTDATDTYRVEGCGFVGEEARVELRYQLFPWHGSAGDRPRDAAAAAFYGGLPPGASAERIDGHDWRRAQDDAGVELFALDSNVIVSVTYWHGVLAEPSPAMETEVSRLASRALTALSD</sequence>
<comment type="caution">
    <text evidence="2">The sequence shown here is derived from an EMBL/GenBank/DDBJ whole genome shotgun (WGS) entry which is preliminary data.</text>
</comment>
<organism evidence="2 3">
    <name type="scientific">Streptomyces chisholmiae</name>
    <dbReference type="NCBI Taxonomy" id="3075540"/>
    <lineage>
        <taxon>Bacteria</taxon>
        <taxon>Bacillati</taxon>
        <taxon>Actinomycetota</taxon>
        <taxon>Actinomycetes</taxon>
        <taxon>Kitasatosporales</taxon>
        <taxon>Streptomycetaceae</taxon>
        <taxon>Streptomyces</taxon>
    </lineage>
</organism>